<reference evidence="1 2" key="1">
    <citation type="submission" date="2014-08" db="EMBL/GenBank/DDBJ databases">
        <authorList>
            <person name="Moulin Lionel"/>
        </authorList>
    </citation>
    <scope>NUCLEOTIDE SEQUENCE [LARGE SCALE GENOMIC DNA]</scope>
</reference>
<evidence type="ECO:0000313" key="2">
    <source>
        <dbReference type="Proteomes" id="UP000046373"/>
    </source>
</evidence>
<proteinExistence type="predicted"/>
<organism evidence="1 2">
    <name type="scientific">Mesorhizobium plurifarium</name>
    <dbReference type="NCBI Taxonomy" id="69974"/>
    <lineage>
        <taxon>Bacteria</taxon>
        <taxon>Pseudomonadati</taxon>
        <taxon>Pseudomonadota</taxon>
        <taxon>Alphaproteobacteria</taxon>
        <taxon>Hyphomicrobiales</taxon>
        <taxon>Phyllobacteriaceae</taxon>
        <taxon>Mesorhizobium</taxon>
    </lineage>
</organism>
<name>A0A090F9G2_MESPL</name>
<accession>A0A090F9G2</accession>
<sequence>MSDEPARFGPLDVLQIASKLTIDDATFVIGGQATNLWAWFYQDRAPELSSGSELTSKEHRLFRHKEGGREPGAGAWWEGLSSKCRRYEHAKHRSCRGRDQREEVADRLNARRSGYYKTRVGKRHFGHHIDDGRGRECCRNTASASSSTLQSPPPQFYLDFACEIEAVFKTAQAFQGTPAIEFASQSSLAIWPRSSRS</sequence>
<dbReference type="EMBL" id="CCNB01000015">
    <property type="protein sequence ID" value="CDX38189.1"/>
    <property type="molecule type" value="Genomic_DNA"/>
</dbReference>
<protein>
    <submittedName>
        <fullName evidence="1">Uncharacterized protein</fullName>
    </submittedName>
</protein>
<gene>
    <name evidence="1" type="ORF">MPLDJ20_220085</name>
</gene>
<dbReference type="AlphaFoldDB" id="A0A090F9G2"/>
<dbReference type="Proteomes" id="UP000046373">
    <property type="component" value="Unassembled WGS sequence"/>
</dbReference>
<evidence type="ECO:0000313" key="1">
    <source>
        <dbReference type="EMBL" id="CDX38189.1"/>
    </source>
</evidence>